<evidence type="ECO:0000256" key="3">
    <source>
        <dbReference type="ARBA" id="ARBA00008663"/>
    </source>
</evidence>
<dbReference type="InterPro" id="IPR015806">
    <property type="entry name" value="Pyrv_Knase_insert_dom_sf"/>
</dbReference>
<sequence length="575" mass="61961">MKRNRKVKILATLGPSSSDAETIRKLHEAGADIFRVNMSHTSHDKLNEFVKTIRGVEADAGRPICILADLQGPKLRVGTFSGGPQILEAGQEFRFVADKIDGNKSEVYLPHPEILAALKAGDTVLIDDGKVRLRTISCDGHTAVMKVEVPGRISDRKGVSLPDTTIATSALTDKDRADLDAALAAGVDWVALSFVQRPEDLDEPMQIIGNRAAVMVKVEKPQAIQHLEEITRRSDGLMVARGDLGVEMPLEQVPGLQKRMTRLGRRYGKPVVIATQMLESMISSPVPTRAEVSDVATGVFEGADAVMLSAESASGAYPVEAVATMDRIAYEVERDRNYLNIVNAQRAEPEATGADVISQAARTIAETMNLAAIVCFTSSGATGMRLARERPWTRIIALSPRQDTARRLQMAWGLHTVVCEDAEMLADLVQIAARVAGDEALPTPASGSSSPPACRCAPPARPTCCASPPSTTTAAAASDPAAFAGTIRTGAGHAGSRFRWPSVFVGMPIARRREDRRSHPRRPRSRRRSPPSPGRHGHGAACGRRHGSSPAGRRGCRARGRRHGSPGRRPNRCRR</sequence>
<evidence type="ECO:0000256" key="6">
    <source>
        <dbReference type="ARBA" id="ARBA00022723"/>
    </source>
</evidence>
<gene>
    <name evidence="18" type="primary">ttuE</name>
    <name evidence="18" type="ORF">A6302_03548</name>
</gene>
<keyword evidence="12 18" id="KW-0670">Pyruvate</keyword>
<dbReference type="InterPro" id="IPR040442">
    <property type="entry name" value="Pyrv_kinase-like_dom_sf"/>
</dbReference>
<evidence type="ECO:0000256" key="11">
    <source>
        <dbReference type="ARBA" id="ARBA00023152"/>
    </source>
</evidence>
<comment type="similarity">
    <text evidence="3 14">Belongs to the pyruvate kinase family.</text>
</comment>
<evidence type="ECO:0000259" key="17">
    <source>
        <dbReference type="Pfam" id="PF02887"/>
    </source>
</evidence>
<evidence type="ECO:0000256" key="10">
    <source>
        <dbReference type="ARBA" id="ARBA00022842"/>
    </source>
</evidence>
<evidence type="ECO:0000259" key="16">
    <source>
        <dbReference type="Pfam" id="PF00224"/>
    </source>
</evidence>
<dbReference type="Proteomes" id="UP000094622">
    <property type="component" value="Unassembled WGS sequence"/>
</dbReference>
<feature type="region of interest" description="Disordered" evidence="15">
    <location>
        <begin position="509"/>
        <end position="575"/>
    </location>
</feature>
<dbReference type="SUPFAM" id="SSF52935">
    <property type="entry name" value="PK C-terminal domain-like"/>
    <property type="match status" value="1"/>
</dbReference>
<dbReference type="InterPro" id="IPR015793">
    <property type="entry name" value="Pyrv_Knase_brl"/>
</dbReference>
<dbReference type="InterPro" id="IPR011037">
    <property type="entry name" value="Pyrv_Knase-like_insert_dom_sf"/>
</dbReference>
<feature type="compositionally biased region" description="Basic residues" evidence="15">
    <location>
        <begin position="554"/>
        <end position="575"/>
    </location>
</feature>
<dbReference type="SUPFAM" id="SSF51621">
    <property type="entry name" value="Phosphoenolpyruvate/pyruvate domain"/>
    <property type="match status" value="1"/>
</dbReference>
<keyword evidence="5 14" id="KW-0808">Transferase</keyword>
<evidence type="ECO:0000256" key="15">
    <source>
        <dbReference type="SAM" id="MobiDB-lite"/>
    </source>
</evidence>
<dbReference type="SUPFAM" id="SSF50800">
    <property type="entry name" value="PK beta-barrel domain-like"/>
    <property type="match status" value="1"/>
</dbReference>
<dbReference type="AlphaFoldDB" id="A0A1E3GYH9"/>
<dbReference type="PROSITE" id="PS00110">
    <property type="entry name" value="PYRUVATE_KINASE"/>
    <property type="match status" value="1"/>
</dbReference>
<dbReference type="Pfam" id="PF02887">
    <property type="entry name" value="PK_C"/>
    <property type="match status" value="1"/>
</dbReference>
<accession>A0A1E3GYH9</accession>
<dbReference type="NCBIfam" id="NF004491">
    <property type="entry name" value="PRK05826.1"/>
    <property type="match status" value="1"/>
</dbReference>
<dbReference type="PRINTS" id="PR01050">
    <property type="entry name" value="PYRUVTKNASE"/>
</dbReference>
<dbReference type="GO" id="GO:0016301">
    <property type="term" value="F:kinase activity"/>
    <property type="evidence" value="ECO:0007669"/>
    <property type="project" value="UniProtKB-KW"/>
</dbReference>
<dbReference type="InterPro" id="IPR015813">
    <property type="entry name" value="Pyrv/PenolPyrv_kinase-like_dom"/>
</dbReference>
<evidence type="ECO:0000313" key="18">
    <source>
        <dbReference type="EMBL" id="ODN69139.1"/>
    </source>
</evidence>
<dbReference type="InterPro" id="IPR001697">
    <property type="entry name" value="Pyr_Knase"/>
</dbReference>
<evidence type="ECO:0000256" key="8">
    <source>
        <dbReference type="ARBA" id="ARBA00022777"/>
    </source>
</evidence>
<evidence type="ECO:0000256" key="13">
    <source>
        <dbReference type="NCBIfam" id="TIGR01064"/>
    </source>
</evidence>
<name>A0A1E3GYH9_9HYPH</name>
<dbReference type="NCBIfam" id="NF004886">
    <property type="entry name" value="PRK06247.1"/>
    <property type="match status" value="1"/>
</dbReference>
<evidence type="ECO:0000256" key="4">
    <source>
        <dbReference type="ARBA" id="ARBA00012142"/>
    </source>
</evidence>
<keyword evidence="19" id="KW-1185">Reference proteome</keyword>
<dbReference type="InterPro" id="IPR018209">
    <property type="entry name" value="Pyrv_Knase_AS"/>
</dbReference>
<dbReference type="PANTHER" id="PTHR11817">
    <property type="entry name" value="PYRUVATE KINASE"/>
    <property type="match status" value="1"/>
</dbReference>
<feature type="domain" description="Pyruvate kinase C-terminal" evidence="17">
    <location>
        <begin position="356"/>
        <end position="436"/>
    </location>
</feature>
<dbReference type="Pfam" id="PF00224">
    <property type="entry name" value="PK"/>
    <property type="match status" value="1"/>
</dbReference>
<dbReference type="GO" id="GO:0000287">
    <property type="term" value="F:magnesium ion binding"/>
    <property type="evidence" value="ECO:0007669"/>
    <property type="project" value="UniProtKB-UniRule"/>
</dbReference>
<dbReference type="GO" id="GO:0030955">
    <property type="term" value="F:potassium ion binding"/>
    <property type="evidence" value="ECO:0007669"/>
    <property type="project" value="UniProtKB-UniRule"/>
</dbReference>
<keyword evidence="11 14" id="KW-0324">Glycolysis</keyword>
<evidence type="ECO:0000256" key="14">
    <source>
        <dbReference type="RuleBase" id="RU000504"/>
    </source>
</evidence>
<dbReference type="GO" id="GO:0004743">
    <property type="term" value="F:pyruvate kinase activity"/>
    <property type="evidence" value="ECO:0007669"/>
    <property type="project" value="UniProtKB-UniRule"/>
</dbReference>
<dbReference type="UniPathway" id="UPA00109">
    <property type="reaction ID" value="UER00188"/>
</dbReference>
<dbReference type="EC" id="2.7.1.40" evidence="4 13"/>
<keyword evidence="8 14" id="KW-0418">Kinase</keyword>
<evidence type="ECO:0000256" key="9">
    <source>
        <dbReference type="ARBA" id="ARBA00022840"/>
    </source>
</evidence>
<proteinExistence type="inferred from homology"/>
<dbReference type="FunFam" id="2.40.33.10:FF:000001">
    <property type="entry name" value="Pyruvate kinase"/>
    <property type="match status" value="1"/>
</dbReference>
<dbReference type="InterPro" id="IPR036918">
    <property type="entry name" value="Pyrv_Knase_C_sf"/>
</dbReference>
<keyword evidence="10 14" id="KW-0460">Magnesium</keyword>
<reference evidence="18 19" key="1">
    <citation type="submission" date="2016-07" db="EMBL/GenBank/DDBJ databases">
        <title>Draft Genome Sequence of Methylobrevis pamukkalensis PK2.</title>
        <authorList>
            <person name="Vasilenko O.V."/>
            <person name="Doronina N.V."/>
            <person name="Shmareva M.N."/>
            <person name="Tarlachkov S.V."/>
            <person name="Mustakhimov I."/>
            <person name="Trotsenko Y.A."/>
        </authorList>
    </citation>
    <scope>NUCLEOTIDE SEQUENCE [LARGE SCALE GENOMIC DNA]</scope>
    <source>
        <strain evidence="18 19">PK2</strain>
    </source>
</reference>
<dbReference type="Gene3D" id="3.20.20.60">
    <property type="entry name" value="Phosphoenolpyruvate-binding domains"/>
    <property type="match status" value="1"/>
</dbReference>
<evidence type="ECO:0000256" key="7">
    <source>
        <dbReference type="ARBA" id="ARBA00022741"/>
    </source>
</evidence>
<evidence type="ECO:0000256" key="5">
    <source>
        <dbReference type="ARBA" id="ARBA00022679"/>
    </source>
</evidence>
<dbReference type="InterPro" id="IPR015795">
    <property type="entry name" value="Pyrv_Knase_C"/>
</dbReference>
<organism evidence="18 19">
    <name type="scientific">Methylobrevis pamukkalensis</name>
    <dbReference type="NCBI Taxonomy" id="1439726"/>
    <lineage>
        <taxon>Bacteria</taxon>
        <taxon>Pseudomonadati</taxon>
        <taxon>Pseudomonadota</taxon>
        <taxon>Alphaproteobacteria</taxon>
        <taxon>Hyphomicrobiales</taxon>
        <taxon>Pleomorphomonadaceae</taxon>
        <taxon>Methylobrevis</taxon>
    </lineage>
</organism>
<keyword evidence="9" id="KW-0067">ATP-binding</keyword>
<dbReference type="GO" id="GO:0005524">
    <property type="term" value="F:ATP binding"/>
    <property type="evidence" value="ECO:0007669"/>
    <property type="project" value="UniProtKB-KW"/>
</dbReference>
<feature type="domain" description="Pyruvate kinase barrel" evidence="16">
    <location>
        <begin position="5"/>
        <end position="322"/>
    </location>
</feature>
<comment type="cofactor">
    <cofactor evidence="1">
        <name>K(+)</name>
        <dbReference type="ChEBI" id="CHEBI:29103"/>
    </cofactor>
</comment>
<evidence type="ECO:0000256" key="1">
    <source>
        <dbReference type="ARBA" id="ARBA00001958"/>
    </source>
</evidence>
<dbReference type="Gene3D" id="3.40.1380.20">
    <property type="entry name" value="Pyruvate kinase, C-terminal domain"/>
    <property type="match status" value="1"/>
</dbReference>
<dbReference type="EMBL" id="MCRJ01000107">
    <property type="protein sequence ID" value="ODN69139.1"/>
    <property type="molecule type" value="Genomic_DNA"/>
</dbReference>
<protein>
    <recommendedName>
        <fullName evidence="4 13">Pyruvate kinase</fullName>
        <ecNumber evidence="4 13">2.7.1.40</ecNumber>
    </recommendedName>
</protein>
<dbReference type="PATRIC" id="fig|1439726.3.peg.3740"/>
<keyword evidence="6" id="KW-0479">Metal-binding</keyword>
<comment type="caution">
    <text evidence="18">The sequence shown here is derived from an EMBL/GenBank/DDBJ whole genome shotgun (WGS) entry which is preliminary data.</text>
</comment>
<evidence type="ECO:0000313" key="19">
    <source>
        <dbReference type="Proteomes" id="UP000094622"/>
    </source>
</evidence>
<keyword evidence="7" id="KW-0547">Nucleotide-binding</keyword>
<comment type="pathway">
    <text evidence="2 14">Carbohydrate degradation; glycolysis; pyruvate from D-glyceraldehyde 3-phosphate: step 5/5.</text>
</comment>
<evidence type="ECO:0000256" key="12">
    <source>
        <dbReference type="ARBA" id="ARBA00023317"/>
    </source>
</evidence>
<dbReference type="Gene3D" id="2.40.33.10">
    <property type="entry name" value="PK beta-barrel domain-like"/>
    <property type="match status" value="1"/>
</dbReference>
<feature type="compositionally biased region" description="Basic residues" evidence="15">
    <location>
        <begin position="518"/>
        <end position="547"/>
    </location>
</feature>
<comment type="catalytic activity">
    <reaction evidence="14">
        <text>pyruvate + ATP = phosphoenolpyruvate + ADP + H(+)</text>
        <dbReference type="Rhea" id="RHEA:18157"/>
        <dbReference type="ChEBI" id="CHEBI:15361"/>
        <dbReference type="ChEBI" id="CHEBI:15378"/>
        <dbReference type="ChEBI" id="CHEBI:30616"/>
        <dbReference type="ChEBI" id="CHEBI:58702"/>
        <dbReference type="ChEBI" id="CHEBI:456216"/>
        <dbReference type="EC" id="2.7.1.40"/>
    </reaction>
</comment>
<dbReference type="NCBIfam" id="TIGR01064">
    <property type="entry name" value="pyruv_kin"/>
    <property type="match status" value="1"/>
</dbReference>
<evidence type="ECO:0000256" key="2">
    <source>
        <dbReference type="ARBA" id="ARBA00004997"/>
    </source>
</evidence>